<sequence length="271" mass="29131">MARMHIMAGPGEKLDMPAIRTITLGDLGDVLRRGAADFWAKPSHYVLLMLIYPIIGIVLTVWMNGWHAWTLLYPLVGGFALVGPIAALPLYEVSRRLEAGEDPSWRDAMSVLRSPAIGSILAVGAMLFVLFTLWLTSAQALYESLFGAAPPHTLIGLANQIFSEPGGMTLLVAGTGLGALFALVVLCTSVIAFPLLLDRDVGAYVAVETSLRAVRHNLVPLLAWGIIVGAGLFLASLPLFVGLAVVLPIFGHATWHLYRKLVEPISMIRGS</sequence>
<keyword evidence="1" id="KW-0472">Membrane</keyword>
<evidence type="ECO:0000256" key="1">
    <source>
        <dbReference type="SAM" id="Phobius"/>
    </source>
</evidence>
<protein>
    <submittedName>
        <fullName evidence="2">DUF2189 domain-containing protein</fullName>
    </submittedName>
</protein>
<evidence type="ECO:0000313" key="3">
    <source>
        <dbReference type="Proteomes" id="UP000825799"/>
    </source>
</evidence>
<keyword evidence="1" id="KW-0812">Transmembrane</keyword>
<feature type="transmembrane region" description="Helical" evidence="1">
    <location>
        <begin position="221"/>
        <end position="250"/>
    </location>
</feature>
<organism evidence="2 3">
    <name type="scientific">Devosia salina</name>
    <dbReference type="NCBI Taxonomy" id="2860336"/>
    <lineage>
        <taxon>Bacteria</taxon>
        <taxon>Pseudomonadati</taxon>
        <taxon>Pseudomonadota</taxon>
        <taxon>Alphaproteobacteria</taxon>
        <taxon>Hyphomicrobiales</taxon>
        <taxon>Devosiaceae</taxon>
        <taxon>Devosia</taxon>
    </lineage>
</organism>
<evidence type="ECO:0000313" key="2">
    <source>
        <dbReference type="EMBL" id="QYO76904.1"/>
    </source>
</evidence>
<keyword evidence="3" id="KW-1185">Reference proteome</keyword>
<proteinExistence type="predicted"/>
<feature type="transmembrane region" description="Helical" evidence="1">
    <location>
        <begin position="170"/>
        <end position="197"/>
    </location>
</feature>
<reference evidence="2 3" key="1">
    <citation type="submission" date="2021-08" db="EMBL/GenBank/DDBJ databases">
        <title>Devosia salina sp. nov., isolated from the South China Sea sediment.</title>
        <authorList>
            <person name="Zhou Z."/>
        </authorList>
    </citation>
    <scope>NUCLEOTIDE SEQUENCE [LARGE SCALE GENOMIC DNA]</scope>
    <source>
        <strain evidence="2 3">SCS-3</strain>
    </source>
</reference>
<dbReference type="Proteomes" id="UP000825799">
    <property type="component" value="Chromosome"/>
</dbReference>
<name>A0ABX8WD83_9HYPH</name>
<dbReference type="EMBL" id="CP080590">
    <property type="protein sequence ID" value="QYO76904.1"/>
    <property type="molecule type" value="Genomic_DNA"/>
</dbReference>
<keyword evidence="1" id="KW-1133">Transmembrane helix</keyword>
<dbReference type="Pfam" id="PF09955">
    <property type="entry name" value="DUF2189"/>
    <property type="match status" value="1"/>
</dbReference>
<dbReference type="InterPro" id="IPR018692">
    <property type="entry name" value="DUF2189"/>
</dbReference>
<feature type="transmembrane region" description="Helical" evidence="1">
    <location>
        <begin position="45"/>
        <end position="65"/>
    </location>
</feature>
<dbReference type="RefSeq" id="WP_220305368.1">
    <property type="nucleotide sequence ID" value="NZ_CP080590.1"/>
</dbReference>
<accession>A0ABX8WD83</accession>
<gene>
    <name evidence="2" type="ORF">K1X15_20440</name>
</gene>
<feature type="transmembrane region" description="Helical" evidence="1">
    <location>
        <begin position="71"/>
        <end position="91"/>
    </location>
</feature>
<feature type="transmembrane region" description="Helical" evidence="1">
    <location>
        <begin position="112"/>
        <end position="134"/>
    </location>
</feature>